<dbReference type="Gene3D" id="3.30.750.140">
    <property type="match status" value="1"/>
</dbReference>
<feature type="region of interest" description="Disordered" evidence="1">
    <location>
        <begin position="407"/>
        <end position="427"/>
    </location>
</feature>
<dbReference type="InterPro" id="IPR038610">
    <property type="entry name" value="FliK-like_C_sf"/>
</dbReference>
<dbReference type="Proteomes" id="UP000239504">
    <property type="component" value="Unassembled WGS sequence"/>
</dbReference>
<gene>
    <name evidence="3" type="ORF">CW354_11455</name>
</gene>
<sequence>MENAPLSILTALFGGKPAGDKSSGANALFANTPGDAEKGGQGFFSFIEGLLMTEPESRDDAANPLGAQTPFAGASVSLDFAPKDDAASSAKSGSLALTEEGVLAPGLVSHPEASADAFAGADAPAGPLETQTGPQLLVSAFAKEGGQAEGHSAANDRGVESAAGKAGTETQTAIVNAGAQTQQKTPALALANAAEAADAGTPSTEEPASEIDASLDTRKSKSDNAPGQLLISDQHLKTPGFAANPHANAAAAIAEHASPEALSYSAVTRDEGGPEFDRLATTRLETTSAASDRPAHLNPVRDQIVAAVAARHSDGRLEVRLDPPELGRVTIHFDRDGAEMVRAVVSADTPDTLDLMRRHADVFQRALEDQGFAGLDLQFTDQGTWENPADEANGHSQSFRLAEEEETMAAASGPAPQVALGRLDRRF</sequence>
<keyword evidence="4" id="KW-1185">Reference proteome</keyword>
<evidence type="ECO:0000259" key="2">
    <source>
        <dbReference type="Pfam" id="PF02120"/>
    </source>
</evidence>
<protein>
    <recommendedName>
        <fullName evidence="2">Flagellar hook-length control protein-like C-terminal domain-containing protein</fullName>
    </recommendedName>
</protein>
<feature type="region of interest" description="Disordered" evidence="1">
    <location>
        <begin position="192"/>
        <end position="226"/>
    </location>
</feature>
<dbReference type="AlphaFoldDB" id="A0A2S7K4H9"/>
<proteinExistence type="predicted"/>
<comment type="caution">
    <text evidence="3">The sequence shown here is derived from an EMBL/GenBank/DDBJ whole genome shotgun (WGS) entry which is preliminary data.</text>
</comment>
<feature type="domain" description="Flagellar hook-length control protein-like C-terminal" evidence="2">
    <location>
        <begin position="309"/>
        <end position="383"/>
    </location>
</feature>
<organism evidence="3 4">
    <name type="scientific">Hyphococcus luteus</name>
    <dbReference type="NCBI Taxonomy" id="2058213"/>
    <lineage>
        <taxon>Bacteria</taxon>
        <taxon>Pseudomonadati</taxon>
        <taxon>Pseudomonadota</taxon>
        <taxon>Alphaproteobacteria</taxon>
        <taxon>Parvularculales</taxon>
        <taxon>Parvularculaceae</taxon>
        <taxon>Hyphococcus</taxon>
    </lineage>
</organism>
<accession>A0A2S7K4H9</accession>
<dbReference type="InterPro" id="IPR021136">
    <property type="entry name" value="Flagellar_hook_control-like_C"/>
</dbReference>
<name>A0A2S7K4H9_9PROT</name>
<dbReference type="EMBL" id="PJCH01000007">
    <property type="protein sequence ID" value="PQA87414.1"/>
    <property type="molecule type" value="Genomic_DNA"/>
</dbReference>
<feature type="region of interest" description="Disordered" evidence="1">
    <location>
        <begin position="147"/>
        <end position="166"/>
    </location>
</feature>
<evidence type="ECO:0000313" key="3">
    <source>
        <dbReference type="EMBL" id="PQA87414.1"/>
    </source>
</evidence>
<evidence type="ECO:0000313" key="4">
    <source>
        <dbReference type="Proteomes" id="UP000239504"/>
    </source>
</evidence>
<evidence type="ECO:0000256" key="1">
    <source>
        <dbReference type="SAM" id="MobiDB-lite"/>
    </source>
</evidence>
<dbReference type="RefSeq" id="WP_104830232.1">
    <property type="nucleotide sequence ID" value="NZ_PJCH01000007.1"/>
</dbReference>
<dbReference type="CDD" id="cd17470">
    <property type="entry name" value="T3SS_Flik_C"/>
    <property type="match status" value="1"/>
</dbReference>
<dbReference type="OrthoDB" id="7203912at2"/>
<dbReference type="Pfam" id="PF02120">
    <property type="entry name" value="Flg_hook"/>
    <property type="match status" value="1"/>
</dbReference>
<reference evidence="3 4" key="1">
    <citation type="submission" date="2017-12" db="EMBL/GenBank/DDBJ databases">
        <authorList>
            <person name="Hurst M.R.H."/>
        </authorList>
    </citation>
    <scope>NUCLEOTIDE SEQUENCE [LARGE SCALE GENOMIC DNA]</scope>
    <source>
        <strain evidence="3 4">SY-3-19</strain>
    </source>
</reference>